<organism evidence="1 2">
    <name type="scientific">Mycobacterium intracellulare subsp. chimaera</name>
    <dbReference type="NCBI Taxonomy" id="222805"/>
    <lineage>
        <taxon>Bacteria</taxon>
        <taxon>Bacillati</taxon>
        <taxon>Actinomycetota</taxon>
        <taxon>Actinomycetes</taxon>
        <taxon>Mycobacteriales</taxon>
        <taxon>Mycobacteriaceae</taxon>
        <taxon>Mycobacterium</taxon>
        <taxon>Mycobacterium avium complex (MAC)</taxon>
    </lineage>
</organism>
<reference evidence="2" key="1">
    <citation type="submission" date="2023-06" db="EMBL/GenBank/DDBJ databases">
        <title>Itaconate inhibition of nontuberculous mycobacteria.</title>
        <authorList>
            <person name="Spilker T."/>
        </authorList>
    </citation>
    <scope>NUCLEOTIDE SEQUENCE [LARGE SCALE GENOMIC DNA]</scope>
    <source>
        <strain evidence="2">FLAC1071</strain>
    </source>
</reference>
<dbReference type="Proteomes" id="UP001529272">
    <property type="component" value="Unassembled WGS sequence"/>
</dbReference>
<proteinExistence type="predicted"/>
<name>A0ABT7P3F4_MYCIT</name>
<gene>
    <name evidence="1" type="ORF">QRB35_17420</name>
</gene>
<comment type="caution">
    <text evidence="1">The sequence shown here is derived from an EMBL/GenBank/DDBJ whole genome shotgun (WGS) entry which is preliminary data.</text>
</comment>
<reference evidence="1 2" key="2">
    <citation type="submission" date="2023-06" db="EMBL/GenBank/DDBJ databases">
        <title>Itaconate inhibition of nontuberculous mycobacteria.</title>
        <authorList>
            <person name="Breen P."/>
            <person name="Zimbric M."/>
            <person name="Caverly L."/>
        </authorList>
    </citation>
    <scope>NUCLEOTIDE SEQUENCE [LARGE SCALE GENOMIC DNA]</scope>
    <source>
        <strain evidence="1 2">FLAC1071</strain>
    </source>
</reference>
<evidence type="ECO:0000313" key="2">
    <source>
        <dbReference type="Proteomes" id="UP001529272"/>
    </source>
</evidence>
<protein>
    <submittedName>
        <fullName evidence="1">Uncharacterized protein</fullName>
    </submittedName>
</protein>
<sequence length="357" mass="38717">MLALLCGWSRTSDDAMRLSQIVDAAATACGRRYNLKTVGRALSRLAELGLITYVPACGRGARGLVAIPARFLDGVEPLDRDSHGSVITKTVTFCGPHTSYRPNPYLPTLLPSAADGHRSRPRAVKVEPHDVRNALAQLPPVFAQLPRHLRWRLGREIRDRLAAGFEVRQILAVLQAPVPADLQRPWRLALWRLRHNMPGSGPRLARLQRAWDQRQAAEERAAHAADTERWHQAVIRAVGDVGPVLAGVAAKFGTHIDNEAMAVAHAGRMAVRDYPGIDLGSALKRWLRALAPAAGPLPSEASGQISCESLGGGHGEMCVACQTAIGTIRPQLPLRSAVCDECWSSLAPTELQTEECS</sequence>
<dbReference type="RefSeq" id="WP_082402554.1">
    <property type="nucleotide sequence ID" value="NZ_JASZZX010000016.1"/>
</dbReference>
<keyword evidence="2" id="KW-1185">Reference proteome</keyword>
<dbReference type="EMBL" id="JASZZX010000016">
    <property type="protein sequence ID" value="MDM3927792.1"/>
    <property type="molecule type" value="Genomic_DNA"/>
</dbReference>
<evidence type="ECO:0000313" key="1">
    <source>
        <dbReference type="EMBL" id="MDM3927792.1"/>
    </source>
</evidence>
<accession>A0ABT7P3F4</accession>